<dbReference type="EMBL" id="AM167904">
    <property type="protein sequence ID" value="CAJ48907.1"/>
    <property type="molecule type" value="Genomic_DNA"/>
</dbReference>
<protein>
    <submittedName>
        <fullName evidence="1">Phage protein</fullName>
    </submittedName>
</protein>
<name>Q2L2Y2_BORA1</name>
<proteinExistence type="predicted"/>
<sequence length="68" mass="7627">MREEYAQSMQRSAHMFRLVVGGALTLRAQLAEQIHYDGIGRVFKVAAGKVLRVGQQLFSFSHFSLALC</sequence>
<accession>Q2L2Y2</accession>
<organism evidence="1 2">
    <name type="scientific">Bordetella avium (strain 197N)</name>
    <dbReference type="NCBI Taxonomy" id="360910"/>
    <lineage>
        <taxon>Bacteria</taxon>
        <taxon>Pseudomonadati</taxon>
        <taxon>Pseudomonadota</taxon>
        <taxon>Betaproteobacteria</taxon>
        <taxon>Burkholderiales</taxon>
        <taxon>Alcaligenaceae</taxon>
        <taxon>Bordetella</taxon>
    </lineage>
</organism>
<gene>
    <name evidence="1" type="ordered locus">BAV1301</name>
</gene>
<dbReference type="Proteomes" id="UP000001977">
    <property type="component" value="Chromosome"/>
</dbReference>
<dbReference type="HOGENOM" id="CLU_2785628_0_0_4"/>
<evidence type="ECO:0000313" key="1">
    <source>
        <dbReference type="EMBL" id="CAJ48907.1"/>
    </source>
</evidence>
<dbReference type="AlphaFoldDB" id="Q2L2Y2"/>
<keyword evidence="2" id="KW-1185">Reference proteome</keyword>
<dbReference type="KEGG" id="bav:BAV1301"/>
<reference evidence="1 2" key="1">
    <citation type="journal article" date="2006" name="J. Bacteriol.">
        <title>Comparison of the genome sequence of the poultry pathogen Bordetella avium with those of B. bronchiseptica, B. pertussis, and B. parapertussis reveals extensive diversity in surface structures associated with host interaction.</title>
        <authorList>
            <person name="Sebaihia M."/>
            <person name="Preston A."/>
            <person name="Maskell D.J."/>
            <person name="Kuzmiak H."/>
            <person name="Connell T.D."/>
            <person name="King N.D."/>
            <person name="Orndorff P.E."/>
            <person name="Miyamoto D.M."/>
            <person name="Thomson N.R."/>
            <person name="Harris D."/>
            <person name="Goble A."/>
            <person name="Lord A."/>
            <person name="Murphy L."/>
            <person name="Quail M.A."/>
            <person name="Rutter S."/>
            <person name="Squares R."/>
            <person name="Squares S."/>
            <person name="Woodward J."/>
            <person name="Parkhill J."/>
            <person name="Temple L.M."/>
        </authorList>
    </citation>
    <scope>NUCLEOTIDE SEQUENCE [LARGE SCALE GENOMIC DNA]</scope>
    <source>
        <strain evidence="1 2">197N</strain>
    </source>
</reference>
<dbReference type="STRING" id="360910.BAV1301"/>
<evidence type="ECO:0000313" key="2">
    <source>
        <dbReference type="Proteomes" id="UP000001977"/>
    </source>
</evidence>